<dbReference type="SUPFAM" id="SSF54631">
    <property type="entry name" value="CBS-domain pair"/>
    <property type="match status" value="1"/>
</dbReference>
<dbReference type="InterPro" id="IPR000644">
    <property type="entry name" value="CBS_dom"/>
</dbReference>
<dbReference type="InterPro" id="IPR046342">
    <property type="entry name" value="CBS_dom_sf"/>
</dbReference>
<organism evidence="4 5">
    <name type="scientific">Catellatospora coxensis</name>
    <dbReference type="NCBI Taxonomy" id="310354"/>
    <lineage>
        <taxon>Bacteria</taxon>
        <taxon>Bacillati</taxon>
        <taxon>Actinomycetota</taxon>
        <taxon>Actinomycetes</taxon>
        <taxon>Micromonosporales</taxon>
        <taxon>Micromonosporaceae</taxon>
        <taxon>Catellatospora</taxon>
    </lineage>
</organism>
<keyword evidence="1 2" id="KW-0129">CBS domain</keyword>
<dbReference type="InterPro" id="IPR051257">
    <property type="entry name" value="Diverse_CBS-Domain"/>
</dbReference>
<dbReference type="SMART" id="SM00116">
    <property type="entry name" value="CBS"/>
    <property type="match status" value="2"/>
</dbReference>
<dbReference type="PANTHER" id="PTHR43080:SF2">
    <property type="entry name" value="CBS DOMAIN-CONTAINING PROTEIN"/>
    <property type="match status" value="1"/>
</dbReference>
<evidence type="ECO:0000313" key="5">
    <source>
        <dbReference type="Proteomes" id="UP000630887"/>
    </source>
</evidence>
<feature type="domain" description="CBS" evidence="3">
    <location>
        <begin position="59"/>
        <end position="118"/>
    </location>
</feature>
<protein>
    <recommendedName>
        <fullName evidence="3">CBS domain-containing protein</fullName>
    </recommendedName>
</protein>
<comment type="caution">
    <text evidence="4">The sequence shown here is derived from an EMBL/GenBank/DDBJ whole genome shotgun (WGS) entry which is preliminary data.</text>
</comment>
<evidence type="ECO:0000259" key="3">
    <source>
        <dbReference type="PROSITE" id="PS51371"/>
    </source>
</evidence>
<accession>A0A8J3KZZ3</accession>
<dbReference type="EMBL" id="BONI01000024">
    <property type="protein sequence ID" value="GIG06504.1"/>
    <property type="molecule type" value="Genomic_DNA"/>
</dbReference>
<dbReference type="PANTHER" id="PTHR43080">
    <property type="entry name" value="CBS DOMAIN-CONTAINING PROTEIN CBSX3, MITOCHONDRIAL"/>
    <property type="match status" value="1"/>
</dbReference>
<dbReference type="AlphaFoldDB" id="A0A8J3KZZ3"/>
<dbReference type="PROSITE" id="PS51371">
    <property type="entry name" value="CBS"/>
    <property type="match status" value="2"/>
</dbReference>
<name>A0A8J3KZZ3_9ACTN</name>
<feature type="domain" description="CBS" evidence="3">
    <location>
        <begin position="124"/>
        <end position="176"/>
    </location>
</feature>
<dbReference type="Gene3D" id="3.10.580.10">
    <property type="entry name" value="CBS-domain"/>
    <property type="match status" value="1"/>
</dbReference>
<evidence type="ECO:0000313" key="4">
    <source>
        <dbReference type="EMBL" id="GIG06504.1"/>
    </source>
</evidence>
<evidence type="ECO:0000256" key="2">
    <source>
        <dbReference type="PROSITE-ProRule" id="PRU00703"/>
    </source>
</evidence>
<reference evidence="4 5" key="1">
    <citation type="submission" date="2021-01" db="EMBL/GenBank/DDBJ databases">
        <title>Whole genome shotgun sequence of Catellatospora coxensis NBRC 107359.</title>
        <authorList>
            <person name="Komaki H."/>
            <person name="Tamura T."/>
        </authorList>
    </citation>
    <scope>NUCLEOTIDE SEQUENCE [LARGE SCALE GENOMIC DNA]</scope>
    <source>
        <strain evidence="4 5">NBRC 107359</strain>
    </source>
</reference>
<dbReference type="Proteomes" id="UP000630887">
    <property type="component" value="Unassembled WGS sequence"/>
</dbReference>
<evidence type="ECO:0000256" key="1">
    <source>
        <dbReference type="ARBA" id="ARBA00023122"/>
    </source>
</evidence>
<dbReference type="Pfam" id="PF00571">
    <property type="entry name" value="CBS"/>
    <property type="match status" value="2"/>
</dbReference>
<keyword evidence="5" id="KW-1185">Reference proteome</keyword>
<gene>
    <name evidence="4" type="ORF">Cco03nite_32040</name>
</gene>
<sequence>MVLAGRVDVLCPAHPPARTLEAKGRTRTAEVEMKAIYATPVLSDTRRCAWTRRPVAEVMSSPVLAAPASVTLDEALRQMLAAGFRHLAIVDGRGCCVGVLAARAIAAASAGQRGLADLTAAEVLDHEAAVLDSHAVVVDAARLMRSTAVDAVALVDGSGSPVGMLTSSDLIRLIAS</sequence>
<proteinExistence type="predicted"/>